<dbReference type="PANTHER" id="PTHR48111">
    <property type="entry name" value="REGULATOR OF RPOS"/>
    <property type="match status" value="1"/>
</dbReference>
<evidence type="ECO:0000256" key="4">
    <source>
        <dbReference type="ARBA" id="ARBA00023163"/>
    </source>
</evidence>
<dbReference type="SMART" id="SM00448">
    <property type="entry name" value="REC"/>
    <property type="match status" value="1"/>
</dbReference>
<protein>
    <recommendedName>
        <fullName evidence="5">Sensory transduction protein RegX3</fullName>
    </recommendedName>
</protein>
<dbReference type="InterPro" id="IPR039420">
    <property type="entry name" value="WalR-like"/>
</dbReference>
<proteinExistence type="predicted"/>
<feature type="DNA-binding region" description="OmpR/PhoB-type" evidence="7">
    <location>
        <begin position="126"/>
        <end position="221"/>
    </location>
</feature>
<dbReference type="InterPro" id="IPR001867">
    <property type="entry name" value="OmpR/PhoB-type_DNA-bd"/>
</dbReference>
<dbReference type="InterPro" id="IPR011006">
    <property type="entry name" value="CheY-like_superfamily"/>
</dbReference>
<dbReference type="SMART" id="SM00862">
    <property type="entry name" value="Trans_reg_C"/>
    <property type="match status" value="1"/>
</dbReference>
<feature type="domain" description="Response regulatory" evidence="9">
    <location>
        <begin position="2"/>
        <end position="113"/>
    </location>
</feature>
<dbReference type="Pfam" id="PF00486">
    <property type="entry name" value="Trans_reg_C"/>
    <property type="match status" value="1"/>
</dbReference>
<evidence type="ECO:0000256" key="3">
    <source>
        <dbReference type="ARBA" id="ARBA00023125"/>
    </source>
</evidence>
<evidence type="ECO:0000313" key="11">
    <source>
        <dbReference type="EMBL" id="MFD1233320.1"/>
    </source>
</evidence>
<dbReference type="RefSeq" id="WP_346089691.1">
    <property type="nucleotide sequence ID" value="NZ_BAABKS010000001.1"/>
</dbReference>
<organism evidence="11 12">
    <name type="scientific">Pseudonocardia benzenivorans</name>
    <dbReference type="NCBI Taxonomy" id="228005"/>
    <lineage>
        <taxon>Bacteria</taxon>
        <taxon>Bacillati</taxon>
        <taxon>Actinomycetota</taxon>
        <taxon>Actinomycetes</taxon>
        <taxon>Pseudonocardiales</taxon>
        <taxon>Pseudonocardiaceae</taxon>
        <taxon>Pseudonocardia</taxon>
    </lineage>
</organism>
<dbReference type="PROSITE" id="PS51755">
    <property type="entry name" value="OMPR_PHOB"/>
    <property type="match status" value="1"/>
</dbReference>
<sequence length="247" mass="25761">MHILLVEDDDRVAAALRPALHRHGMTTTRLAQGRGAVDHLSGVDVVLLDLGLPDVDGVDVCRAIRQVSDVPVIVVSARGEVDDRILGLHSGADDYIVKPYDIGELVARVHAVCRRRGTPSGAAAPGGEVAVDGVRVDLDRHIVTVDGAEVSLTRKEFQVLALLAAARGTVCTRSRIVAEVWGRSWPGANRTLDVHVATLRTKLGRADLVQTVRGVGYRLGVPTEPAAGAPGADVVDGAAGADGPAAG</sequence>
<comment type="caution">
    <text evidence="11">The sequence shown here is derived from an EMBL/GenBank/DDBJ whole genome shotgun (WGS) entry which is preliminary data.</text>
</comment>
<accession>A0ABW3VF16</accession>
<name>A0ABW3VF16_9PSEU</name>
<keyword evidence="12" id="KW-1185">Reference proteome</keyword>
<evidence type="ECO:0000256" key="2">
    <source>
        <dbReference type="ARBA" id="ARBA00023015"/>
    </source>
</evidence>
<dbReference type="InterPro" id="IPR036388">
    <property type="entry name" value="WH-like_DNA-bd_sf"/>
</dbReference>
<feature type="region of interest" description="Disordered" evidence="8">
    <location>
        <begin position="228"/>
        <end position="247"/>
    </location>
</feature>
<dbReference type="Pfam" id="PF00072">
    <property type="entry name" value="Response_reg"/>
    <property type="match status" value="1"/>
</dbReference>
<dbReference type="SUPFAM" id="SSF52172">
    <property type="entry name" value="CheY-like"/>
    <property type="match status" value="1"/>
</dbReference>
<gene>
    <name evidence="11" type="ORF">ACFQ34_08510</name>
</gene>
<evidence type="ECO:0000256" key="5">
    <source>
        <dbReference type="ARBA" id="ARBA00041201"/>
    </source>
</evidence>
<evidence type="ECO:0000256" key="8">
    <source>
        <dbReference type="SAM" id="MobiDB-lite"/>
    </source>
</evidence>
<keyword evidence="1 6" id="KW-0597">Phosphoprotein</keyword>
<evidence type="ECO:0000256" key="7">
    <source>
        <dbReference type="PROSITE-ProRule" id="PRU01091"/>
    </source>
</evidence>
<feature type="modified residue" description="4-aspartylphosphate" evidence="6">
    <location>
        <position position="49"/>
    </location>
</feature>
<dbReference type="Gene3D" id="1.10.10.10">
    <property type="entry name" value="Winged helix-like DNA-binding domain superfamily/Winged helix DNA-binding domain"/>
    <property type="match status" value="1"/>
</dbReference>
<dbReference type="EMBL" id="JBHTMB010000057">
    <property type="protein sequence ID" value="MFD1233320.1"/>
    <property type="molecule type" value="Genomic_DNA"/>
</dbReference>
<dbReference type="Gene3D" id="3.40.50.2300">
    <property type="match status" value="1"/>
</dbReference>
<feature type="domain" description="OmpR/PhoB-type" evidence="10">
    <location>
        <begin position="126"/>
        <end position="221"/>
    </location>
</feature>
<evidence type="ECO:0000259" key="9">
    <source>
        <dbReference type="PROSITE" id="PS50110"/>
    </source>
</evidence>
<keyword evidence="4" id="KW-0804">Transcription</keyword>
<dbReference type="PROSITE" id="PS50110">
    <property type="entry name" value="RESPONSE_REGULATORY"/>
    <property type="match status" value="1"/>
</dbReference>
<evidence type="ECO:0000256" key="6">
    <source>
        <dbReference type="PROSITE-ProRule" id="PRU00169"/>
    </source>
</evidence>
<dbReference type="Proteomes" id="UP001597182">
    <property type="component" value="Unassembled WGS sequence"/>
</dbReference>
<dbReference type="CDD" id="cd00383">
    <property type="entry name" value="trans_reg_C"/>
    <property type="match status" value="1"/>
</dbReference>
<keyword evidence="3 7" id="KW-0238">DNA-binding</keyword>
<dbReference type="PANTHER" id="PTHR48111:SF72">
    <property type="entry name" value="SENSORY TRANSDUCTION PROTEIN REGX3"/>
    <property type="match status" value="1"/>
</dbReference>
<dbReference type="InterPro" id="IPR001789">
    <property type="entry name" value="Sig_transdc_resp-reg_receiver"/>
</dbReference>
<keyword evidence="2" id="KW-0805">Transcription regulation</keyword>
<dbReference type="Gene3D" id="6.10.250.690">
    <property type="match status" value="1"/>
</dbReference>
<evidence type="ECO:0000313" key="12">
    <source>
        <dbReference type="Proteomes" id="UP001597182"/>
    </source>
</evidence>
<reference evidence="12" key="1">
    <citation type="journal article" date="2019" name="Int. J. Syst. Evol. Microbiol.">
        <title>The Global Catalogue of Microorganisms (GCM) 10K type strain sequencing project: providing services to taxonomists for standard genome sequencing and annotation.</title>
        <authorList>
            <consortium name="The Broad Institute Genomics Platform"/>
            <consortium name="The Broad Institute Genome Sequencing Center for Infectious Disease"/>
            <person name="Wu L."/>
            <person name="Ma J."/>
        </authorList>
    </citation>
    <scope>NUCLEOTIDE SEQUENCE [LARGE SCALE GENOMIC DNA]</scope>
    <source>
        <strain evidence="12">CCUG 49018</strain>
    </source>
</reference>
<evidence type="ECO:0000256" key="1">
    <source>
        <dbReference type="ARBA" id="ARBA00022553"/>
    </source>
</evidence>
<evidence type="ECO:0000259" key="10">
    <source>
        <dbReference type="PROSITE" id="PS51755"/>
    </source>
</evidence>